<proteinExistence type="predicted"/>
<sequence length="81" mass="9307">MIGTFNVVDRFAEKHFSFARTAVLNNPSKLLWNVNYYDEEAQVTKNVSQHYKGGALAEGNYDETDNTYSFTHELLSSMRSH</sequence>
<feature type="non-terminal residue" evidence="1">
    <location>
        <position position="81"/>
    </location>
</feature>
<accession>A0A2U2P941</accession>
<dbReference type="AlphaFoldDB" id="A0A2U2P941"/>
<evidence type="ECO:0000313" key="1">
    <source>
        <dbReference type="EMBL" id="PWG77916.1"/>
    </source>
</evidence>
<protein>
    <submittedName>
        <fullName evidence="1">Uncharacterized protein</fullName>
    </submittedName>
</protein>
<reference evidence="1 2" key="1">
    <citation type="submission" date="2018-04" db="EMBL/GenBank/DDBJ databases">
        <title>Pedobacter chongqingensis sp. nov., isolated from a rottenly hemp rope.</title>
        <authorList>
            <person name="Cai Y."/>
        </authorList>
    </citation>
    <scope>NUCLEOTIDE SEQUENCE [LARGE SCALE GENOMIC DNA]</scope>
    <source>
        <strain evidence="1 2">FJ4-8</strain>
    </source>
</reference>
<gene>
    <name evidence="1" type="ORF">DDR33_25000</name>
</gene>
<dbReference type="Proteomes" id="UP000245647">
    <property type="component" value="Unassembled WGS sequence"/>
</dbReference>
<name>A0A2U2P941_9SPHI</name>
<keyword evidence="2" id="KW-1185">Reference proteome</keyword>
<evidence type="ECO:0000313" key="2">
    <source>
        <dbReference type="Proteomes" id="UP000245647"/>
    </source>
</evidence>
<dbReference type="EMBL" id="QEAS01000060">
    <property type="protein sequence ID" value="PWG77916.1"/>
    <property type="molecule type" value="Genomic_DNA"/>
</dbReference>
<comment type="caution">
    <text evidence="1">The sequence shown here is derived from an EMBL/GenBank/DDBJ whole genome shotgun (WGS) entry which is preliminary data.</text>
</comment>
<organism evidence="1 2">
    <name type="scientific">Pararcticibacter amylolyticus</name>
    <dbReference type="NCBI Taxonomy" id="2173175"/>
    <lineage>
        <taxon>Bacteria</taxon>
        <taxon>Pseudomonadati</taxon>
        <taxon>Bacteroidota</taxon>
        <taxon>Sphingobacteriia</taxon>
        <taxon>Sphingobacteriales</taxon>
        <taxon>Sphingobacteriaceae</taxon>
        <taxon>Pararcticibacter</taxon>
    </lineage>
</organism>